<name>A0ABT3I3L7_9FLAO</name>
<proteinExistence type="predicted"/>
<organism evidence="2 3">
    <name type="scientific">Chryseobacterium kimseyorum</name>
    <dbReference type="NCBI Taxonomy" id="2984028"/>
    <lineage>
        <taxon>Bacteria</taxon>
        <taxon>Pseudomonadati</taxon>
        <taxon>Bacteroidota</taxon>
        <taxon>Flavobacteriia</taxon>
        <taxon>Flavobacteriales</taxon>
        <taxon>Weeksellaceae</taxon>
        <taxon>Chryseobacterium group</taxon>
        <taxon>Chryseobacterium</taxon>
    </lineage>
</organism>
<reference evidence="2" key="1">
    <citation type="submission" date="2022-10" db="EMBL/GenBank/DDBJ databases">
        <title>Chryseobacterium babae sp. nov. isolated from the gut of the beetle Oryctes rhinoceros, and Chryseobacterium kimseyorum sp. nov., isolated from a stick insect rearing cage.</title>
        <authorList>
            <person name="Shelomi M."/>
            <person name="Han C.-J."/>
            <person name="Chen W.-M."/>
            <person name="Chen H.-K."/>
            <person name="Liaw S.-J."/>
            <person name="Muhle E."/>
            <person name="Clermont D."/>
        </authorList>
    </citation>
    <scope>NUCLEOTIDE SEQUENCE</scope>
    <source>
        <strain evidence="2">09-1422</strain>
    </source>
</reference>
<dbReference type="InterPro" id="IPR036286">
    <property type="entry name" value="LexA/Signal_pep-like_sf"/>
</dbReference>
<dbReference type="InterPro" id="IPR015927">
    <property type="entry name" value="Peptidase_S24_S26A/B/C"/>
</dbReference>
<comment type="caution">
    <text evidence="2">The sequence shown here is derived from an EMBL/GenBank/DDBJ whole genome shotgun (WGS) entry which is preliminary data.</text>
</comment>
<gene>
    <name evidence="2" type="ORF">OMO38_19170</name>
</gene>
<dbReference type="RefSeq" id="WP_264751790.1">
    <property type="nucleotide sequence ID" value="NZ_JAPDHW010000024.1"/>
</dbReference>
<dbReference type="Gene3D" id="2.10.109.10">
    <property type="entry name" value="Umud Fragment, subunit A"/>
    <property type="match status" value="1"/>
</dbReference>
<accession>A0ABT3I3L7</accession>
<dbReference type="InterPro" id="IPR039418">
    <property type="entry name" value="LexA-like"/>
</dbReference>
<dbReference type="SUPFAM" id="SSF51306">
    <property type="entry name" value="LexA/Signal peptidase"/>
    <property type="match status" value="1"/>
</dbReference>
<sequence>MILKKAENIYSEIEFYPVKNDGDRYYVEVHENIANGFPSPAEDFSGKRISLDEKFLSKPEATFIGKAKGMSNYPFIMPGDFLIIRSDLEASDGDLAIVYVSGEGFSAKKIDLNKNCLIPLNKDFPEIAIGNDEIVETRGGVKTVFRDIASLNF</sequence>
<dbReference type="CDD" id="cd06529">
    <property type="entry name" value="S24_LexA-like"/>
    <property type="match status" value="1"/>
</dbReference>
<feature type="domain" description="Peptidase S24/S26A/S26B/S26C" evidence="1">
    <location>
        <begin position="31"/>
        <end position="139"/>
    </location>
</feature>
<dbReference type="Pfam" id="PF00717">
    <property type="entry name" value="Peptidase_S24"/>
    <property type="match status" value="1"/>
</dbReference>
<evidence type="ECO:0000313" key="3">
    <source>
        <dbReference type="Proteomes" id="UP001163731"/>
    </source>
</evidence>
<dbReference type="Proteomes" id="UP001163731">
    <property type="component" value="Unassembled WGS sequence"/>
</dbReference>
<evidence type="ECO:0000313" key="2">
    <source>
        <dbReference type="EMBL" id="MCW3170656.1"/>
    </source>
</evidence>
<keyword evidence="3" id="KW-1185">Reference proteome</keyword>
<protein>
    <submittedName>
        <fullName evidence="2">DNA repair protein</fullName>
    </submittedName>
</protein>
<evidence type="ECO:0000259" key="1">
    <source>
        <dbReference type="Pfam" id="PF00717"/>
    </source>
</evidence>
<dbReference type="EMBL" id="JAPDHW010000024">
    <property type="protein sequence ID" value="MCW3170656.1"/>
    <property type="molecule type" value="Genomic_DNA"/>
</dbReference>